<reference evidence="3 4" key="1">
    <citation type="submission" date="2015-12" db="EMBL/GenBank/DDBJ databases">
        <authorList>
            <person name="Shamseldin A."/>
            <person name="Moawad H."/>
            <person name="Abd El-Rahim W.M."/>
            <person name="Sadowsky M.J."/>
        </authorList>
    </citation>
    <scope>NUCLEOTIDE SEQUENCE [LARGE SCALE GENOMIC DNA]</scope>
    <source>
        <strain evidence="3 4">S43</strain>
    </source>
</reference>
<accession>A0A2N4SXN5</accession>
<name>A0A2N4SXN5_9MICC</name>
<evidence type="ECO:0000313" key="3">
    <source>
        <dbReference type="EMBL" id="PLC10706.1"/>
    </source>
</evidence>
<dbReference type="AlphaFoldDB" id="A0A2N4SXN5"/>
<dbReference type="Gene3D" id="1.10.443.10">
    <property type="entry name" value="Intergrase catalytic core"/>
    <property type="match status" value="1"/>
</dbReference>
<dbReference type="InterPro" id="IPR002104">
    <property type="entry name" value="Integrase_catalytic"/>
</dbReference>
<sequence>MSRPRPPSDPETWPIPCTRCRGHYEIAATWPDGPVCRYCYQAAKRTTGTCACGHTGVLPGRLDGRPACRNCAGITLNLDCRTCGAETELHSHGQCWSCVLAAAVDRLLTNPHTQQMHPALAPVATALKAMTRPNSGLTWLNQPHVTAFLTDLATTATISHKALDALPPSRTRDYVRALLVAHGGLPPRDENLARFTTWSQDAIQRLPAGEHREALRRFIRWHLARRMTTTDGKTTHGAFLTAKQTTTVAIDFLTWLTSRDTTLSELTQAELDAWQAGGPATRELADRFLGWAINARLVDSRLRMQPHRRGTAVRLSHPEQARALARVVDREKLTPRDRLAAILVLVLAQQVEDVVRLTWDQVTVDDDRVTITIGAHPVELPPPLDEPLRQLVTDPGQDRTAAHPHSPWIFRGHSPGQHIDASHLRRRLKTVCAPRAARLGTLEELTKLSPIPVLAEILGYHPSTIERHATNAASTYARYIAARQKPRER</sequence>
<dbReference type="Pfam" id="PF00589">
    <property type="entry name" value="Phage_integrase"/>
    <property type="match status" value="1"/>
</dbReference>
<protein>
    <submittedName>
        <fullName evidence="3">Fis family transcriptional regulator</fullName>
    </submittedName>
</protein>
<dbReference type="GO" id="GO:0006310">
    <property type="term" value="P:DNA recombination"/>
    <property type="evidence" value="ECO:0007669"/>
    <property type="project" value="UniProtKB-KW"/>
</dbReference>
<proteinExistence type="predicted"/>
<evidence type="ECO:0000256" key="1">
    <source>
        <dbReference type="ARBA" id="ARBA00023172"/>
    </source>
</evidence>
<dbReference type="EMBL" id="LOMZ01000004">
    <property type="protein sequence ID" value="PLC10706.1"/>
    <property type="molecule type" value="Genomic_DNA"/>
</dbReference>
<dbReference type="GO" id="GO:0003677">
    <property type="term" value="F:DNA binding"/>
    <property type="evidence" value="ECO:0007669"/>
    <property type="project" value="InterPro"/>
</dbReference>
<evidence type="ECO:0000313" key="4">
    <source>
        <dbReference type="Proteomes" id="UP000234632"/>
    </source>
</evidence>
<dbReference type="RefSeq" id="WP_101853379.1">
    <property type="nucleotide sequence ID" value="NZ_LOMZ01000004.1"/>
</dbReference>
<keyword evidence="1" id="KW-0233">DNA recombination</keyword>
<dbReference type="InterPro" id="IPR011010">
    <property type="entry name" value="DNA_brk_join_enz"/>
</dbReference>
<dbReference type="GO" id="GO:0015074">
    <property type="term" value="P:DNA integration"/>
    <property type="evidence" value="ECO:0007669"/>
    <property type="project" value="InterPro"/>
</dbReference>
<evidence type="ECO:0000259" key="2">
    <source>
        <dbReference type="Pfam" id="PF00589"/>
    </source>
</evidence>
<dbReference type="InterPro" id="IPR013762">
    <property type="entry name" value="Integrase-like_cat_sf"/>
</dbReference>
<comment type="caution">
    <text evidence="3">The sequence shown here is derived from an EMBL/GenBank/DDBJ whole genome shotgun (WGS) entry which is preliminary data.</text>
</comment>
<dbReference type="SUPFAM" id="SSF56349">
    <property type="entry name" value="DNA breaking-rejoining enzymes"/>
    <property type="match status" value="1"/>
</dbReference>
<gene>
    <name evidence="3" type="ORF">AUQ48_16755</name>
</gene>
<organism evidence="3 4">
    <name type="scientific">Kocuria flava</name>
    <dbReference type="NCBI Taxonomy" id="446860"/>
    <lineage>
        <taxon>Bacteria</taxon>
        <taxon>Bacillati</taxon>
        <taxon>Actinomycetota</taxon>
        <taxon>Actinomycetes</taxon>
        <taxon>Micrococcales</taxon>
        <taxon>Micrococcaceae</taxon>
        <taxon>Kocuria</taxon>
    </lineage>
</organism>
<dbReference type="Proteomes" id="UP000234632">
    <property type="component" value="Unassembled WGS sequence"/>
</dbReference>
<feature type="domain" description="Tyr recombinase" evidence="2">
    <location>
        <begin position="318"/>
        <end position="432"/>
    </location>
</feature>